<dbReference type="AlphaFoldDB" id="A0AA36JEJ7"/>
<evidence type="ECO:0000313" key="3">
    <source>
        <dbReference type="Proteomes" id="UP001178507"/>
    </source>
</evidence>
<gene>
    <name evidence="2" type="ORF">EVOR1521_LOCUS26199</name>
</gene>
<dbReference type="Proteomes" id="UP001178507">
    <property type="component" value="Unassembled WGS sequence"/>
</dbReference>
<comment type="caution">
    <text evidence="2">The sequence shown here is derived from an EMBL/GenBank/DDBJ whole genome shotgun (WGS) entry which is preliminary data.</text>
</comment>
<feature type="region of interest" description="Disordered" evidence="1">
    <location>
        <begin position="1"/>
        <end position="23"/>
    </location>
</feature>
<organism evidence="2 3">
    <name type="scientific">Effrenium voratum</name>
    <dbReference type="NCBI Taxonomy" id="2562239"/>
    <lineage>
        <taxon>Eukaryota</taxon>
        <taxon>Sar</taxon>
        <taxon>Alveolata</taxon>
        <taxon>Dinophyceae</taxon>
        <taxon>Suessiales</taxon>
        <taxon>Symbiodiniaceae</taxon>
        <taxon>Effrenium</taxon>
    </lineage>
</organism>
<sequence length="114" mass="12191">MGRGEQDGSGVKVVSREELAEENRVPAGGNGVARVLRPSLAEDERLEAALQQLLLELAEAADAERPVLLKSELVQAAVQAMILLLDPHLGAAQVSHKGLARFLRAVFAPSDLFQ</sequence>
<proteinExistence type="predicted"/>
<keyword evidence="3" id="KW-1185">Reference proteome</keyword>
<feature type="compositionally biased region" description="Basic and acidic residues" evidence="1">
    <location>
        <begin position="14"/>
        <end position="23"/>
    </location>
</feature>
<evidence type="ECO:0000313" key="2">
    <source>
        <dbReference type="EMBL" id="CAJ1403543.1"/>
    </source>
</evidence>
<name>A0AA36JEJ7_9DINO</name>
<reference evidence="2" key="1">
    <citation type="submission" date="2023-08" db="EMBL/GenBank/DDBJ databases">
        <authorList>
            <person name="Chen Y."/>
            <person name="Shah S."/>
            <person name="Dougan E. K."/>
            <person name="Thang M."/>
            <person name="Chan C."/>
        </authorList>
    </citation>
    <scope>NUCLEOTIDE SEQUENCE</scope>
</reference>
<dbReference type="EMBL" id="CAUJNA010003500">
    <property type="protein sequence ID" value="CAJ1403543.1"/>
    <property type="molecule type" value="Genomic_DNA"/>
</dbReference>
<accession>A0AA36JEJ7</accession>
<evidence type="ECO:0000256" key="1">
    <source>
        <dbReference type="SAM" id="MobiDB-lite"/>
    </source>
</evidence>
<protein>
    <submittedName>
        <fullName evidence="2">Uncharacterized protein</fullName>
    </submittedName>
</protein>